<dbReference type="RefSeq" id="WP_371571197.1">
    <property type="nucleotide sequence ID" value="NZ_JASMRN010000010.1"/>
</dbReference>
<keyword evidence="1" id="KW-0812">Transmembrane</keyword>
<dbReference type="EMBL" id="JASMRN010000010">
    <property type="protein sequence ID" value="MEZ7516158.1"/>
    <property type="molecule type" value="Genomic_DNA"/>
</dbReference>
<reference evidence="2 3" key="1">
    <citation type="submission" date="2023-05" db="EMBL/GenBank/DDBJ databases">
        <title>Adaptations of aquatic viruses from atmosphere-close ecosystems of the Central Arctic Ocean.</title>
        <authorList>
            <person name="Rahlff J."/>
            <person name="Holmfeldt K."/>
        </authorList>
    </citation>
    <scope>NUCLEOTIDE SEQUENCE [LARGE SCALE GENOMIC DNA]</scope>
    <source>
        <strain evidence="2 3">Arc14</strain>
    </source>
</reference>
<sequence length="70" mass="8440">MGHYGGMHFIWWILGFIIFIFIFRKPFYSRYQKKQNPLDILKTRFANGELSKEKFEESKKIINADINLNP</sequence>
<comment type="caution">
    <text evidence="2">The sequence shown here is derived from an EMBL/GenBank/DDBJ whole genome shotgun (WGS) entry which is preliminary data.</text>
</comment>
<evidence type="ECO:0000256" key="1">
    <source>
        <dbReference type="SAM" id="Phobius"/>
    </source>
</evidence>
<protein>
    <submittedName>
        <fullName evidence="2">SHOCT domain-containing protein</fullName>
    </submittedName>
</protein>
<dbReference type="Proteomes" id="UP001568894">
    <property type="component" value="Unassembled WGS sequence"/>
</dbReference>
<name>A0ABV4KES7_9FLAO</name>
<proteinExistence type="predicted"/>
<keyword evidence="1" id="KW-0472">Membrane</keyword>
<evidence type="ECO:0000313" key="3">
    <source>
        <dbReference type="Proteomes" id="UP001568894"/>
    </source>
</evidence>
<keyword evidence="3" id="KW-1185">Reference proteome</keyword>
<organism evidence="2 3">
    <name type="scientific">Flavobacterium frigidarium</name>
    <dbReference type="NCBI Taxonomy" id="99286"/>
    <lineage>
        <taxon>Bacteria</taxon>
        <taxon>Pseudomonadati</taxon>
        <taxon>Bacteroidota</taxon>
        <taxon>Flavobacteriia</taxon>
        <taxon>Flavobacteriales</taxon>
        <taxon>Flavobacteriaceae</taxon>
        <taxon>Flavobacterium</taxon>
    </lineage>
</organism>
<gene>
    <name evidence="2" type="ORF">QO192_12805</name>
</gene>
<evidence type="ECO:0000313" key="2">
    <source>
        <dbReference type="EMBL" id="MEZ7516158.1"/>
    </source>
</evidence>
<keyword evidence="1" id="KW-1133">Transmembrane helix</keyword>
<feature type="transmembrane region" description="Helical" evidence="1">
    <location>
        <begin position="6"/>
        <end position="23"/>
    </location>
</feature>
<accession>A0ABV4KES7</accession>